<feature type="coiled-coil region" evidence="1">
    <location>
        <begin position="222"/>
        <end position="270"/>
    </location>
</feature>
<protein>
    <submittedName>
        <fullName evidence="4">Unannotated protein</fullName>
    </submittedName>
</protein>
<dbReference type="EMBL" id="CAFBOS010000183">
    <property type="protein sequence ID" value="CAB5014573.1"/>
    <property type="molecule type" value="Genomic_DNA"/>
</dbReference>
<reference evidence="4" key="1">
    <citation type="submission" date="2020-05" db="EMBL/GenBank/DDBJ databases">
        <authorList>
            <person name="Chiriac C."/>
            <person name="Salcher M."/>
            <person name="Ghai R."/>
            <person name="Kavagutti S V."/>
        </authorList>
    </citation>
    <scope>NUCLEOTIDE SEQUENCE</scope>
</reference>
<dbReference type="EMBL" id="CAEZYR010000036">
    <property type="protein sequence ID" value="CAB4741050.1"/>
    <property type="molecule type" value="Genomic_DNA"/>
</dbReference>
<dbReference type="PANTHER" id="PTHR21666:SF270">
    <property type="entry name" value="MUREIN HYDROLASE ACTIVATOR ENVC"/>
    <property type="match status" value="1"/>
</dbReference>
<dbReference type="InterPro" id="IPR011055">
    <property type="entry name" value="Dup_hybrid_motif"/>
</dbReference>
<evidence type="ECO:0000313" key="6">
    <source>
        <dbReference type="EMBL" id="CAB5014573.1"/>
    </source>
</evidence>
<keyword evidence="2" id="KW-1133">Transmembrane helix</keyword>
<dbReference type="Pfam" id="PF01551">
    <property type="entry name" value="Peptidase_M23"/>
    <property type="match status" value="1"/>
</dbReference>
<accession>A0A6J6T1K6</accession>
<keyword evidence="2" id="KW-0472">Membrane</keyword>
<sequence>MTHGRNFRPVSEFDVPPSDVPPADVPATVMVHVSGSATSDRRPAIAGALAIVGLAAVGLGLITPVGAADDGIKEARQKREDARNAQLQAARQINLLTAEDTEVAKALADIEAAVLSQQMLVEDGRRRLSDAQAQLVARESDLTTATHELEVANAKVQGILIARYVGESDAPMLVLRSADAQEALRKEAALDFLHGSQSDAVNAYQAARTTLSRAVDGAAEALGETDRLRRAIEAELAELQSRLASQVLARSELQRRLATWRTNQDQLEQDEVVLTQLIQKRQLEALKVTDATAAAASLKGFIAPAKGPYGSGFGLRIHPIFKETRPHNGVDIDAKTGAAVWAAKEGKALYSGTMSGYGNVIILDHGNGVSTLYAHLSKILVNQGNTVKKGEVIGLVGSTGWSTGPHLHFEVRVGAVAKDPMLFLP</sequence>
<dbReference type="CDD" id="cd12797">
    <property type="entry name" value="M23_peptidase"/>
    <property type="match status" value="1"/>
</dbReference>
<dbReference type="GO" id="GO:0004222">
    <property type="term" value="F:metalloendopeptidase activity"/>
    <property type="evidence" value="ECO:0007669"/>
    <property type="project" value="TreeGrafter"/>
</dbReference>
<evidence type="ECO:0000313" key="4">
    <source>
        <dbReference type="EMBL" id="CAB4741050.1"/>
    </source>
</evidence>
<feature type="domain" description="M23ase beta-sheet core" evidence="3">
    <location>
        <begin position="326"/>
        <end position="420"/>
    </location>
</feature>
<dbReference type="EMBL" id="CAFABA010000181">
    <property type="protein sequence ID" value="CAB4836469.1"/>
    <property type="molecule type" value="Genomic_DNA"/>
</dbReference>
<keyword evidence="1" id="KW-0175">Coiled coil</keyword>
<feature type="transmembrane region" description="Helical" evidence="2">
    <location>
        <begin position="44"/>
        <end position="68"/>
    </location>
</feature>
<dbReference type="Gene3D" id="2.70.70.10">
    <property type="entry name" value="Glucose Permease (Domain IIA)"/>
    <property type="match status" value="1"/>
</dbReference>
<dbReference type="InterPro" id="IPR016047">
    <property type="entry name" value="M23ase_b-sheet_dom"/>
</dbReference>
<evidence type="ECO:0000313" key="5">
    <source>
        <dbReference type="EMBL" id="CAB4836469.1"/>
    </source>
</evidence>
<name>A0A6J6T1K6_9ZZZZ</name>
<evidence type="ECO:0000256" key="2">
    <source>
        <dbReference type="SAM" id="Phobius"/>
    </source>
</evidence>
<proteinExistence type="predicted"/>
<dbReference type="PANTHER" id="PTHR21666">
    <property type="entry name" value="PEPTIDASE-RELATED"/>
    <property type="match status" value="1"/>
</dbReference>
<gene>
    <name evidence="4" type="ORF">UFOPK2754_01178</name>
    <name evidence="5" type="ORF">UFOPK3139_02913</name>
    <name evidence="6" type="ORF">UFOPK3967_02419</name>
</gene>
<organism evidence="4">
    <name type="scientific">freshwater metagenome</name>
    <dbReference type="NCBI Taxonomy" id="449393"/>
    <lineage>
        <taxon>unclassified sequences</taxon>
        <taxon>metagenomes</taxon>
        <taxon>ecological metagenomes</taxon>
    </lineage>
</organism>
<evidence type="ECO:0000256" key="1">
    <source>
        <dbReference type="SAM" id="Coils"/>
    </source>
</evidence>
<dbReference type="AlphaFoldDB" id="A0A6J6T1K6"/>
<keyword evidence="2" id="KW-0812">Transmembrane</keyword>
<dbReference type="InterPro" id="IPR050570">
    <property type="entry name" value="Cell_wall_metabolism_enzyme"/>
</dbReference>
<evidence type="ECO:0000259" key="3">
    <source>
        <dbReference type="Pfam" id="PF01551"/>
    </source>
</evidence>
<dbReference type="SUPFAM" id="SSF51261">
    <property type="entry name" value="Duplicated hybrid motif"/>
    <property type="match status" value="1"/>
</dbReference>